<evidence type="ECO:0000313" key="2">
    <source>
        <dbReference type="EMBL" id="PFG47109.1"/>
    </source>
</evidence>
<comment type="caution">
    <text evidence="2">The sequence shown here is derived from an EMBL/GenBank/DDBJ whole genome shotgun (WGS) entry which is preliminary data.</text>
</comment>
<keyword evidence="3" id="KW-1185">Reference proteome</keyword>
<sequence length="81" mass="8736">MSMPFPLNRLTELPLGTRVVVRYRVEGGFTDALGPLRERDASTCTVETKRGLVVVPLDAVVAAKPVPPPPGKTARAGRRNL</sequence>
<protein>
    <recommendedName>
        <fullName evidence="1">Histone acetyltransferase Rv0428c-like SH3 domain-containing protein</fullName>
    </recommendedName>
</protein>
<dbReference type="Proteomes" id="UP000243542">
    <property type="component" value="Unassembled WGS sequence"/>
</dbReference>
<feature type="domain" description="Histone acetyltransferase Rv0428c-like SH3" evidence="1">
    <location>
        <begin position="14"/>
        <end position="64"/>
    </location>
</feature>
<dbReference type="InterPro" id="IPR056934">
    <property type="entry name" value="SH3_Rv0428c"/>
</dbReference>
<organism evidence="2 3">
    <name type="scientific">Amycolatopsis sulphurea</name>
    <dbReference type="NCBI Taxonomy" id="76022"/>
    <lineage>
        <taxon>Bacteria</taxon>
        <taxon>Bacillati</taxon>
        <taxon>Actinomycetota</taxon>
        <taxon>Actinomycetes</taxon>
        <taxon>Pseudonocardiales</taxon>
        <taxon>Pseudonocardiaceae</taxon>
        <taxon>Amycolatopsis</taxon>
    </lineage>
</organism>
<accession>A0A2A9F9M1</accession>
<name>A0A2A9F9M1_9PSEU</name>
<evidence type="ECO:0000259" key="1">
    <source>
        <dbReference type="Pfam" id="PF24551"/>
    </source>
</evidence>
<dbReference type="AlphaFoldDB" id="A0A2A9F9M1"/>
<proteinExistence type="predicted"/>
<dbReference type="EMBL" id="PDJK01000002">
    <property type="protein sequence ID" value="PFG47109.1"/>
    <property type="molecule type" value="Genomic_DNA"/>
</dbReference>
<dbReference type="RefSeq" id="WP_245914598.1">
    <property type="nucleotide sequence ID" value="NZ_JBIAKZ010000015.1"/>
</dbReference>
<dbReference type="Pfam" id="PF24551">
    <property type="entry name" value="SH3_Rv0428c"/>
    <property type="match status" value="1"/>
</dbReference>
<evidence type="ECO:0000313" key="3">
    <source>
        <dbReference type="Proteomes" id="UP000243542"/>
    </source>
</evidence>
<reference evidence="2 3" key="1">
    <citation type="submission" date="2017-10" db="EMBL/GenBank/DDBJ databases">
        <title>Sequencing the genomes of 1000 actinobacteria strains.</title>
        <authorList>
            <person name="Klenk H.-P."/>
        </authorList>
    </citation>
    <scope>NUCLEOTIDE SEQUENCE [LARGE SCALE GENOMIC DNA]</scope>
    <source>
        <strain evidence="2 3">DSM 46092</strain>
    </source>
</reference>
<gene>
    <name evidence="2" type="ORF">ATK36_2128</name>
</gene>